<organism evidence="1 2">
    <name type="scientific">Natronocalculus amylovorans</name>
    <dbReference type="NCBI Taxonomy" id="2917812"/>
    <lineage>
        <taxon>Archaea</taxon>
        <taxon>Methanobacteriati</taxon>
        <taxon>Methanobacteriota</taxon>
        <taxon>Stenosarchaea group</taxon>
        <taxon>Halobacteria</taxon>
        <taxon>Halobacteriales</taxon>
        <taxon>Haloferacaceae</taxon>
        <taxon>Natronocalculus</taxon>
    </lineage>
</organism>
<evidence type="ECO:0000313" key="2">
    <source>
        <dbReference type="Proteomes" id="UP001203207"/>
    </source>
</evidence>
<dbReference type="InterPro" id="IPR043832">
    <property type="entry name" value="DUF5809"/>
</dbReference>
<dbReference type="Proteomes" id="UP001203207">
    <property type="component" value="Unassembled WGS sequence"/>
</dbReference>
<keyword evidence="2" id="KW-1185">Reference proteome</keyword>
<accession>A0AAE3K8A7</accession>
<sequence>MQTVGMIQPETPEDVRSMYEDVGPTAQVVVRETASAMQFDREEYADRITSDVIETARDALFASLLTVHHGTRAEFEAWCDDHPTFDREVMGGENVDSVVWHSIDFAETVVAATYQNEPTAAAGTLRRQVFGRHYRHQL</sequence>
<gene>
    <name evidence="1" type="ORF">AArcSt2_07770</name>
</gene>
<evidence type="ECO:0000313" key="1">
    <source>
        <dbReference type="EMBL" id="MCL9816838.1"/>
    </source>
</evidence>
<protein>
    <submittedName>
        <fullName evidence="1">DUF5809 family protein</fullName>
    </submittedName>
</protein>
<proteinExistence type="predicted"/>
<reference evidence="1" key="2">
    <citation type="submission" date="2022-02" db="EMBL/GenBank/DDBJ databases">
        <authorList>
            <person name="Elcheninov A.G."/>
            <person name="Sorokin D.Y."/>
            <person name="Kublanov I.V."/>
        </authorList>
    </citation>
    <scope>NUCLEOTIDE SEQUENCE</scope>
    <source>
        <strain evidence="1">AArc-St2</strain>
    </source>
</reference>
<comment type="caution">
    <text evidence="1">The sequence shown here is derived from an EMBL/GenBank/DDBJ whole genome shotgun (WGS) entry which is preliminary data.</text>
</comment>
<dbReference type="AlphaFoldDB" id="A0AAE3K8A7"/>
<dbReference type="Pfam" id="PF19125">
    <property type="entry name" value="DUF5809"/>
    <property type="match status" value="1"/>
</dbReference>
<dbReference type="EMBL" id="JAKRVX010000002">
    <property type="protein sequence ID" value="MCL9816838.1"/>
    <property type="molecule type" value="Genomic_DNA"/>
</dbReference>
<reference evidence="1" key="1">
    <citation type="journal article" date="2022" name="Syst. Appl. Microbiol.">
        <title>Natronocalculus amylovorans gen. nov., sp. nov., and Natranaeroarchaeum aerophilus sp. nov., dominant culturable amylolytic natronoarchaea from hypersaline soda lakes in southwestern Siberia.</title>
        <authorList>
            <person name="Sorokin D.Y."/>
            <person name="Elcheninov A.G."/>
            <person name="Khizhniak T.V."/>
            <person name="Koenen M."/>
            <person name="Bale N.J."/>
            <person name="Damste J.S.S."/>
            <person name="Kublanov I.V."/>
        </authorList>
    </citation>
    <scope>NUCLEOTIDE SEQUENCE</scope>
    <source>
        <strain evidence="1">AArc-St2</strain>
    </source>
</reference>
<name>A0AAE3K8A7_9EURY</name>
<dbReference type="RefSeq" id="WP_174652295.1">
    <property type="nucleotide sequence ID" value="NZ_JAKRVX010000002.1"/>
</dbReference>